<dbReference type="PROSITE" id="PS51819">
    <property type="entry name" value="VOC"/>
    <property type="match status" value="1"/>
</dbReference>
<dbReference type="InterPro" id="IPR037523">
    <property type="entry name" value="VOC_core"/>
</dbReference>
<name>A0A6J7L4T5_9ZZZZ</name>
<proteinExistence type="predicted"/>
<dbReference type="SUPFAM" id="SSF54593">
    <property type="entry name" value="Glyoxalase/Bleomycin resistance protein/Dihydroxybiphenyl dioxygenase"/>
    <property type="match status" value="1"/>
</dbReference>
<feature type="domain" description="VOC" evidence="1">
    <location>
        <begin position="4"/>
        <end position="115"/>
    </location>
</feature>
<dbReference type="InterPro" id="IPR053863">
    <property type="entry name" value="Glyoxy/Ble-like_N"/>
</dbReference>
<evidence type="ECO:0000313" key="2">
    <source>
        <dbReference type="EMBL" id="CAB4963236.1"/>
    </source>
</evidence>
<gene>
    <name evidence="2" type="ORF">UFOPK3772_02362</name>
</gene>
<dbReference type="EMBL" id="CAFBNE010000087">
    <property type="protein sequence ID" value="CAB4963236.1"/>
    <property type="molecule type" value="Genomic_DNA"/>
</dbReference>
<dbReference type="PANTHER" id="PTHR33993:SF2">
    <property type="entry name" value="VOC DOMAIN-CONTAINING PROTEIN"/>
    <property type="match status" value="1"/>
</dbReference>
<reference evidence="2" key="1">
    <citation type="submission" date="2020-05" db="EMBL/GenBank/DDBJ databases">
        <authorList>
            <person name="Chiriac C."/>
            <person name="Salcher M."/>
            <person name="Ghai R."/>
            <person name="Kavagutti S V."/>
        </authorList>
    </citation>
    <scope>NUCLEOTIDE SEQUENCE</scope>
</reference>
<sequence length="130" mass="13769">MAGKVVHFEIPVDDGERASAFYGHSLGWQLEREGPLEYWTTPAGEGEGIGGALTKRDPQAPGLALYIEVDDIDKTLIAIEASGGRRLTERLPIPTVGWTAFFTDTEGNRLGLFQADASAGSGMGNAASFG</sequence>
<dbReference type="InterPro" id="IPR052164">
    <property type="entry name" value="Anthracycline_SecMetBiosynth"/>
</dbReference>
<evidence type="ECO:0000259" key="1">
    <source>
        <dbReference type="PROSITE" id="PS51819"/>
    </source>
</evidence>
<accession>A0A6J7L4T5</accession>
<dbReference type="Pfam" id="PF22677">
    <property type="entry name" value="Ble-like_N"/>
    <property type="match status" value="1"/>
</dbReference>
<dbReference type="Gene3D" id="3.10.180.10">
    <property type="entry name" value="2,3-Dihydroxybiphenyl 1,2-Dioxygenase, domain 1"/>
    <property type="match status" value="1"/>
</dbReference>
<organism evidence="2">
    <name type="scientific">freshwater metagenome</name>
    <dbReference type="NCBI Taxonomy" id="449393"/>
    <lineage>
        <taxon>unclassified sequences</taxon>
        <taxon>metagenomes</taxon>
        <taxon>ecological metagenomes</taxon>
    </lineage>
</organism>
<dbReference type="PANTHER" id="PTHR33993">
    <property type="entry name" value="GLYOXALASE-RELATED"/>
    <property type="match status" value="1"/>
</dbReference>
<dbReference type="AlphaFoldDB" id="A0A6J7L4T5"/>
<dbReference type="InterPro" id="IPR029068">
    <property type="entry name" value="Glyas_Bleomycin-R_OHBP_Dase"/>
</dbReference>
<protein>
    <submittedName>
        <fullName evidence="2">Unannotated protein</fullName>
    </submittedName>
</protein>
<dbReference type="CDD" id="cd07247">
    <property type="entry name" value="SgaA_N_like"/>
    <property type="match status" value="1"/>
</dbReference>